<evidence type="ECO:0000313" key="2">
    <source>
        <dbReference type="Proteomes" id="UP000295604"/>
    </source>
</evidence>
<organism evidence="1 2">
    <name type="scientific">Colletotrichum sidae</name>
    <dbReference type="NCBI Taxonomy" id="1347389"/>
    <lineage>
        <taxon>Eukaryota</taxon>
        <taxon>Fungi</taxon>
        <taxon>Dikarya</taxon>
        <taxon>Ascomycota</taxon>
        <taxon>Pezizomycotina</taxon>
        <taxon>Sordariomycetes</taxon>
        <taxon>Hypocreomycetidae</taxon>
        <taxon>Glomerellales</taxon>
        <taxon>Glomerellaceae</taxon>
        <taxon>Colletotrichum</taxon>
        <taxon>Colletotrichum orbiculare species complex</taxon>
    </lineage>
</organism>
<dbReference type="AlphaFoldDB" id="A0A4R8TFV1"/>
<dbReference type="EMBL" id="QAPF01000099">
    <property type="protein sequence ID" value="TEA16863.1"/>
    <property type="molecule type" value="Genomic_DNA"/>
</dbReference>
<protein>
    <submittedName>
        <fullName evidence="1">Uncharacterized protein</fullName>
    </submittedName>
</protein>
<name>A0A4R8TFV1_9PEZI</name>
<reference evidence="1 2" key="1">
    <citation type="submission" date="2018-11" db="EMBL/GenBank/DDBJ databases">
        <title>Genome sequence and assembly of Colletotrichum sidae.</title>
        <authorList>
            <person name="Gan P."/>
            <person name="Shirasu K."/>
        </authorList>
    </citation>
    <scope>NUCLEOTIDE SEQUENCE [LARGE SCALE GENOMIC DNA]</scope>
    <source>
        <strain evidence="1 2">CBS 518.97</strain>
    </source>
</reference>
<gene>
    <name evidence="1" type="ORF">C8034_v000871</name>
</gene>
<dbReference type="Proteomes" id="UP000295604">
    <property type="component" value="Unassembled WGS sequence"/>
</dbReference>
<proteinExistence type="predicted"/>
<evidence type="ECO:0000313" key="1">
    <source>
        <dbReference type="EMBL" id="TEA16863.1"/>
    </source>
</evidence>
<accession>A0A4R8TFV1</accession>
<comment type="caution">
    <text evidence="1">The sequence shown here is derived from an EMBL/GenBank/DDBJ whole genome shotgun (WGS) entry which is preliminary data.</text>
</comment>
<keyword evidence="2" id="KW-1185">Reference proteome</keyword>
<sequence length="177" mass="19690">MASVEPGAVKGNKAGTLTMETFFKADTVRVAHEASGRGPGDGLLDIAQIHVELNRFHFYRKYIIGPVQRVWDVMALLLLLLLLLLLDSAPELSTLMMPGNITLWRSTRQDVDPGEEDVTRVPCNKNAMPMDPVGSDVHNSVIPEDYSIERRGYDRLLLPDVDELFRHCKTLGGPPPK</sequence>